<comment type="caution">
    <text evidence="1">The sequence shown here is derived from an EMBL/GenBank/DDBJ whole genome shotgun (WGS) entry which is preliminary data.</text>
</comment>
<evidence type="ECO:0000313" key="2">
    <source>
        <dbReference type="Proteomes" id="UP000673383"/>
    </source>
</evidence>
<gene>
    <name evidence="1" type="ORF">JOH49_009612</name>
</gene>
<dbReference type="EMBL" id="JAFICZ010000001">
    <property type="protein sequence ID" value="MBP1299859.1"/>
    <property type="molecule type" value="Genomic_DNA"/>
</dbReference>
<name>A0A8I2C960_BRAEL</name>
<sequence>MEHEALPLQIHRFAKSVEEPAVQISDVVADLLGKFFATIVADDADELRDIRKSLYEP</sequence>
<organism evidence="1 2">
    <name type="scientific">Bradyrhizobium elkanii</name>
    <dbReference type="NCBI Taxonomy" id="29448"/>
    <lineage>
        <taxon>Bacteria</taxon>
        <taxon>Pseudomonadati</taxon>
        <taxon>Pseudomonadota</taxon>
        <taxon>Alphaproteobacteria</taxon>
        <taxon>Hyphomicrobiales</taxon>
        <taxon>Nitrobacteraceae</taxon>
        <taxon>Bradyrhizobium</taxon>
    </lineage>
</organism>
<dbReference type="AlphaFoldDB" id="A0A8I2C960"/>
<accession>A0A8I2C960</accession>
<protein>
    <submittedName>
        <fullName evidence="1">Uncharacterized protein</fullName>
    </submittedName>
</protein>
<dbReference type="RefSeq" id="WP_209946032.1">
    <property type="nucleotide sequence ID" value="NZ_JAFICZ010000001.1"/>
</dbReference>
<reference evidence="1" key="1">
    <citation type="submission" date="2021-02" db="EMBL/GenBank/DDBJ databases">
        <title>Genomic Encyclopedia of Type Strains, Phase IV (KMG-V): Genome sequencing to study the core and pangenomes of soil and plant-associated prokaryotes.</title>
        <authorList>
            <person name="Whitman W."/>
        </authorList>
    </citation>
    <scope>NUCLEOTIDE SEQUENCE</scope>
    <source>
        <strain evidence="1">USDA 406</strain>
    </source>
</reference>
<evidence type="ECO:0000313" key="1">
    <source>
        <dbReference type="EMBL" id="MBP1299859.1"/>
    </source>
</evidence>
<dbReference type="Proteomes" id="UP000673383">
    <property type="component" value="Unassembled WGS sequence"/>
</dbReference>
<proteinExistence type="predicted"/>